<dbReference type="PANTHER" id="PTHR48081">
    <property type="entry name" value="AB HYDROLASE SUPERFAMILY PROTEIN C4A8.06C"/>
    <property type="match status" value="1"/>
</dbReference>
<evidence type="ECO:0000259" key="3">
    <source>
        <dbReference type="Pfam" id="PF07859"/>
    </source>
</evidence>
<evidence type="ECO:0000313" key="5">
    <source>
        <dbReference type="Proteomes" id="UP000282551"/>
    </source>
</evidence>
<organism evidence="4 5">
    <name type="scientific">Mycolicibacterium chitae</name>
    <name type="common">Mycobacterium chitae</name>
    <dbReference type="NCBI Taxonomy" id="1792"/>
    <lineage>
        <taxon>Bacteria</taxon>
        <taxon>Bacillati</taxon>
        <taxon>Actinomycetota</taxon>
        <taxon>Actinomycetes</taxon>
        <taxon>Mycobacteriales</taxon>
        <taxon>Mycobacteriaceae</taxon>
        <taxon>Mycolicibacterium</taxon>
    </lineage>
</organism>
<keyword evidence="2 4" id="KW-0378">Hydrolase</keyword>
<comment type="similarity">
    <text evidence="1">Belongs to the 'GDXG' lipolytic enzyme family.</text>
</comment>
<dbReference type="Gene3D" id="3.40.50.1820">
    <property type="entry name" value="alpha/beta hydrolase"/>
    <property type="match status" value="1"/>
</dbReference>
<dbReference type="InterPro" id="IPR050300">
    <property type="entry name" value="GDXG_lipolytic_enzyme"/>
</dbReference>
<dbReference type="InterPro" id="IPR029058">
    <property type="entry name" value="AB_hydrolase_fold"/>
</dbReference>
<gene>
    <name evidence="4" type="primary">lip2_2</name>
    <name evidence="4" type="ORF">NCTC10485_03051</name>
</gene>
<sequence>MVLGEFELLILLSEQVCARPASTTFGYVTNAVPPQPKRKRRPPLPLLRVGAKLTPKVLPRIPAPLQRTLAGGGPVVIDGNTLDPTLQLLVAALRLNGVTALMLDEDDVAASRQAFNDLCVSLGGPPVDVEMEQISIDGIGVRHYRPHYRPVDGAPPLLVFFHGGGYVLGELDSYDALCRLICRDAQVQVLSVDYRLAPEHPAPAAVDDCYAAYLWAVEHAERLGADPARIAVGGDSAGGALAAVVAQLARDAGPAVPPPVLQLLIYPWTDLTAPSRSRALFAEGFVLTQRDLDWCGAAYLAGSGLAATDPRVSPARAAELSGLPPALVLTAGFDPLRDEGDRYAEALAAAGVPVDLRRMDSLLHGFVNFHELGGAVRHAITEMISALAAHLRRS</sequence>
<dbReference type="AlphaFoldDB" id="A0A3S4RNS5"/>
<evidence type="ECO:0000256" key="2">
    <source>
        <dbReference type="ARBA" id="ARBA00022801"/>
    </source>
</evidence>
<dbReference type="SUPFAM" id="SSF53474">
    <property type="entry name" value="alpha/beta-Hydrolases"/>
    <property type="match status" value="1"/>
</dbReference>
<dbReference type="EC" id="3.1.1.3" evidence="4"/>
<dbReference type="PANTHER" id="PTHR48081:SF8">
    <property type="entry name" value="ALPHA_BETA HYDROLASE FOLD-3 DOMAIN-CONTAINING PROTEIN-RELATED"/>
    <property type="match status" value="1"/>
</dbReference>
<evidence type="ECO:0000256" key="1">
    <source>
        <dbReference type="ARBA" id="ARBA00010515"/>
    </source>
</evidence>
<proteinExistence type="inferred from homology"/>
<feature type="domain" description="Alpha/beta hydrolase fold-3" evidence="3">
    <location>
        <begin position="158"/>
        <end position="367"/>
    </location>
</feature>
<dbReference type="InterPro" id="IPR013094">
    <property type="entry name" value="AB_hydrolase_3"/>
</dbReference>
<accession>A0A3S4RNS5</accession>
<reference evidence="4 5" key="1">
    <citation type="submission" date="2018-12" db="EMBL/GenBank/DDBJ databases">
        <authorList>
            <consortium name="Pathogen Informatics"/>
        </authorList>
    </citation>
    <scope>NUCLEOTIDE SEQUENCE [LARGE SCALE GENOMIC DNA]</scope>
    <source>
        <strain evidence="4 5">NCTC10485</strain>
    </source>
</reference>
<evidence type="ECO:0000313" key="4">
    <source>
        <dbReference type="EMBL" id="VEG48751.1"/>
    </source>
</evidence>
<dbReference type="FunFam" id="3.40.50.1820:FF:000089">
    <property type="entry name" value="Alpha/beta hydrolase"/>
    <property type="match status" value="1"/>
</dbReference>
<dbReference type="GO" id="GO:0004806">
    <property type="term" value="F:triacylglycerol lipase activity"/>
    <property type="evidence" value="ECO:0007669"/>
    <property type="project" value="UniProtKB-EC"/>
</dbReference>
<keyword evidence="5" id="KW-1185">Reference proteome</keyword>
<dbReference type="Proteomes" id="UP000282551">
    <property type="component" value="Chromosome"/>
</dbReference>
<dbReference type="EMBL" id="LR134355">
    <property type="protein sequence ID" value="VEG48751.1"/>
    <property type="molecule type" value="Genomic_DNA"/>
</dbReference>
<protein>
    <submittedName>
        <fullName evidence="4">LipN</fullName>
        <ecNumber evidence="4">3.1.1.3</ecNumber>
    </submittedName>
</protein>
<name>A0A3S4RNS5_MYCCI</name>
<dbReference type="Pfam" id="PF07859">
    <property type="entry name" value="Abhydrolase_3"/>
    <property type="match status" value="1"/>
</dbReference>